<evidence type="ECO:0000313" key="4">
    <source>
        <dbReference type="EMBL" id="KAK9831703.1"/>
    </source>
</evidence>
<dbReference type="PANTHER" id="PTHR11820">
    <property type="entry name" value="ACYLPYRUVASE"/>
    <property type="match status" value="1"/>
</dbReference>
<accession>A0AAW1RDM4</accession>
<dbReference type="Pfam" id="PF01557">
    <property type="entry name" value="FAA_hydrolase"/>
    <property type="match status" value="1"/>
</dbReference>
<gene>
    <name evidence="4" type="ORF">WJX74_006559</name>
</gene>
<organism evidence="4 5">
    <name type="scientific">Apatococcus lobatus</name>
    <dbReference type="NCBI Taxonomy" id="904363"/>
    <lineage>
        <taxon>Eukaryota</taxon>
        <taxon>Viridiplantae</taxon>
        <taxon>Chlorophyta</taxon>
        <taxon>core chlorophytes</taxon>
        <taxon>Trebouxiophyceae</taxon>
        <taxon>Chlorellales</taxon>
        <taxon>Chlorellaceae</taxon>
        <taxon>Apatococcus</taxon>
    </lineage>
</organism>
<evidence type="ECO:0000256" key="2">
    <source>
        <dbReference type="ARBA" id="ARBA00022723"/>
    </source>
</evidence>
<keyword evidence="5" id="KW-1185">Reference proteome</keyword>
<dbReference type="InterPro" id="IPR011234">
    <property type="entry name" value="Fumarylacetoacetase-like_C"/>
</dbReference>
<keyword evidence="2" id="KW-0479">Metal-binding</keyword>
<dbReference type="PROSITE" id="PS51257">
    <property type="entry name" value="PROKAR_LIPOPROTEIN"/>
    <property type="match status" value="1"/>
</dbReference>
<evidence type="ECO:0000256" key="1">
    <source>
        <dbReference type="ARBA" id="ARBA00010211"/>
    </source>
</evidence>
<dbReference type="InterPro" id="IPR036663">
    <property type="entry name" value="Fumarylacetoacetase_C_sf"/>
</dbReference>
<evidence type="ECO:0000313" key="5">
    <source>
        <dbReference type="Proteomes" id="UP001438707"/>
    </source>
</evidence>
<sequence length="222" mass="24570">MWSPALRASRIVRAATSGNSLTGSCDKIVCVGKNYLQHAKELGDAIPKAPVLFNKPPSVGIQVSSEHITKVALPSPDRGECHYETEIVLRMGENGQPAAVSLGLDLTLRDLQRHLKDNCLPWEIAKCFPSSIVVGPWVNVSDFPEYLDTEFSFSLDSQLRQQGRGRDMQWQPDFLIQYISDCFPLLPGDLLFTGTPHGVGPLQQGQIAEMKWGDKLAYSVEF</sequence>
<feature type="domain" description="Fumarylacetoacetase-like C-terminal" evidence="3">
    <location>
        <begin position="27"/>
        <end position="216"/>
    </location>
</feature>
<dbReference type="AlphaFoldDB" id="A0AAW1RDM4"/>
<dbReference type="PANTHER" id="PTHR11820:SF7">
    <property type="entry name" value="ACYLPYRUVASE FAHD1, MITOCHONDRIAL"/>
    <property type="match status" value="1"/>
</dbReference>
<dbReference type="Proteomes" id="UP001438707">
    <property type="component" value="Unassembled WGS sequence"/>
</dbReference>
<comment type="caution">
    <text evidence="4">The sequence shown here is derived from an EMBL/GenBank/DDBJ whole genome shotgun (WGS) entry which is preliminary data.</text>
</comment>
<dbReference type="Gene3D" id="3.90.850.10">
    <property type="entry name" value="Fumarylacetoacetase-like, C-terminal domain"/>
    <property type="match status" value="1"/>
</dbReference>
<evidence type="ECO:0000259" key="3">
    <source>
        <dbReference type="Pfam" id="PF01557"/>
    </source>
</evidence>
<reference evidence="4 5" key="1">
    <citation type="journal article" date="2024" name="Nat. Commun.">
        <title>Phylogenomics reveals the evolutionary origins of lichenization in chlorophyte algae.</title>
        <authorList>
            <person name="Puginier C."/>
            <person name="Libourel C."/>
            <person name="Otte J."/>
            <person name="Skaloud P."/>
            <person name="Haon M."/>
            <person name="Grisel S."/>
            <person name="Petersen M."/>
            <person name="Berrin J.G."/>
            <person name="Delaux P.M."/>
            <person name="Dal Grande F."/>
            <person name="Keller J."/>
        </authorList>
    </citation>
    <scope>NUCLEOTIDE SEQUENCE [LARGE SCALE GENOMIC DNA]</scope>
    <source>
        <strain evidence="4 5">SAG 2145</strain>
    </source>
</reference>
<name>A0AAW1RDM4_9CHLO</name>
<comment type="similarity">
    <text evidence="1">Belongs to the FAH family.</text>
</comment>
<protein>
    <recommendedName>
        <fullName evidence="3">Fumarylacetoacetase-like C-terminal domain-containing protein</fullName>
    </recommendedName>
</protein>
<dbReference type="SUPFAM" id="SSF56529">
    <property type="entry name" value="FAH"/>
    <property type="match status" value="1"/>
</dbReference>
<proteinExistence type="inferred from homology"/>
<dbReference type="GO" id="GO:0046872">
    <property type="term" value="F:metal ion binding"/>
    <property type="evidence" value="ECO:0007669"/>
    <property type="project" value="UniProtKB-KW"/>
</dbReference>
<dbReference type="EMBL" id="JALJOS010000013">
    <property type="protein sequence ID" value="KAK9831703.1"/>
    <property type="molecule type" value="Genomic_DNA"/>
</dbReference>
<dbReference type="GO" id="GO:0018773">
    <property type="term" value="F:acetylpyruvate hydrolase activity"/>
    <property type="evidence" value="ECO:0007669"/>
    <property type="project" value="TreeGrafter"/>
</dbReference>